<keyword evidence="3" id="KW-1185">Reference proteome</keyword>
<comment type="caution">
    <text evidence="2">The sequence shown here is derived from an EMBL/GenBank/DDBJ whole genome shotgun (WGS) entry which is preliminary data.</text>
</comment>
<organism evidence="2 3">
    <name type="scientific">Winogradskya humida</name>
    <dbReference type="NCBI Taxonomy" id="113566"/>
    <lineage>
        <taxon>Bacteria</taxon>
        <taxon>Bacillati</taxon>
        <taxon>Actinomycetota</taxon>
        <taxon>Actinomycetes</taxon>
        <taxon>Micromonosporales</taxon>
        <taxon>Micromonosporaceae</taxon>
        <taxon>Winogradskya</taxon>
    </lineage>
</organism>
<dbReference type="SUPFAM" id="SSF75011">
    <property type="entry name" value="3-carboxy-cis,cis-mucoante lactonizing enzyme"/>
    <property type="match status" value="1"/>
</dbReference>
<protein>
    <recommendedName>
        <fullName evidence="4">LVIVD repeat-containing protein</fullName>
    </recommendedName>
</protein>
<proteinExistence type="predicted"/>
<reference evidence="2 3" key="1">
    <citation type="submission" date="2021-01" db="EMBL/GenBank/DDBJ databases">
        <title>Whole genome shotgun sequence of Actinoplanes humidus NBRC 14915.</title>
        <authorList>
            <person name="Komaki H."/>
            <person name="Tamura T."/>
        </authorList>
    </citation>
    <scope>NUCLEOTIDE SEQUENCE [LARGE SCALE GENOMIC DNA]</scope>
    <source>
        <strain evidence="2 3">NBRC 14915</strain>
    </source>
</reference>
<evidence type="ECO:0000313" key="2">
    <source>
        <dbReference type="EMBL" id="GIE24573.1"/>
    </source>
</evidence>
<gene>
    <name evidence="2" type="ORF">Ahu01nite_076750</name>
</gene>
<feature type="region of interest" description="Disordered" evidence="1">
    <location>
        <begin position="1"/>
        <end position="27"/>
    </location>
</feature>
<dbReference type="Proteomes" id="UP000603200">
    <property type="component" value="Unassembled WGS sequence"/>
</dbReference>
<evidence type="ECO:0000256" key="1">
    <source>
        <dbReference type="SAM" id="MobiDB-lite"/>
    </source>
</evidence>
<accession>A0ABQ4A173</accession>
<evidence type="ECO:0008006" key="4">
    <source>
        <dbReference type="Google" id="ProtNLM"/>
    </source>
</evidence>
<name>A0ABQ4A173_9ACTN</name>
<dbReference type="EMBL" id="BOMN01000111">
    <property type="protein sequence ID" value="GIE24573.1"/>
    <property type="molecule type" value="Genomic_DNA"/>
</dbReference>
<sequence>MISAGTAGAVPSGAGERPGTVRSSVTGSDGVTYTAFNHTVPYARSGRPHQWLLVWAGGTASGESPDPDFLAVVDASADSPSYGKVVNTVTLGPNTGNEPHHMQYTWHQGQSLYAGGILSDTTFVFDTTHLPELRLSGVNTPLDTPCGTAPDAYWVLNDNTAYGTYMGGPNVSGPCTYSDGSVRTGNGFAGTPGEVVRIDSSGRTLSETAAALATPEDPVTCPSVPSLPVPSCANPHGIGVREDLNRMVTSDYVEIRNVVAPTEGSRNPYLSRDTVRIWDIANRNRPRLLSVSHLPKGPRPPDPDAFSDEQRMVMETALTHERKHRGAFASTMQGGTVFYTPDITAAKPVWREVFDDTTAYRSFQPDGPLSGAFDGGSWLQLSPDDRYLYHAVMGTNGFLPREEQTGMVYVLDVQKLVSAGRNARCSVDELAEIENGGSEPDCPALVNAVPIRDTTSANVGVGPHWGALDNFVTDARGRIRETTHPDRLAVANYFVAPTGIDGDHRICMLRQAPDGTLSIDQAFRDEYTGQACLQFNRTAWPHGATGYARPHGVLFAASGSARH</sequence>
<evidence type="ECO:0000313" key="3">
    <source>
        <dbReference type="Proteomes" id="UP000603200"/>
    </source>
</evidence>